<protein>
    <submittedName>
        <fullName evidence="1">Uncharacterized protein</fullName>
    </submittedName>
</protein>
<name>C5FKP6_ARTOC</name>
<dbReference type="EMBL" id="DS995703">
    <property type="protein sequence ID" value="EEQ30268.1"/>
    <property type="molecule type" value="Genomic_DNA"/>
</dbReference>
<evidence type="ECO:0000313" key="2">
    <source>
        <dbReference type="Proteomes" id="UP000002035"/>
    </source>
</evidence>
<dbReference type="AlphaFoldDB" id="C5FKP6"/>
<gene>
    <name evidence="1" type="ORF">MCYG_03087</name>
</gene>
<proteinExistence type="predicted"/>
<dbReference type="RefSeq" id="XP_002847581.1">
    <property type="nucleotide sequence ID" value="XM_002847535.1"/>
</dbReference>
<accession>C5FKP6</accession>
<dbReference type="HOGENOM" id="CLU_2222626_0_0_1"/>
<evidence type="ECO:0000313" key="1">
    <source>
        <dbReference type="EMBL" id="EEQ30268.1"/>
    </source>
</evidence>
<dbReference type="GeneID" id="9223666"/>
<sequence length="106" mass="12275">MQQRDGRYLGRVVYECVCVYVSVRSEKCKPLISEKPAEHDIMSASSMGRKKKLCLATVDRPGWRMFFFRPHSQVALPKTYDLDGRRDGRRGRRTTQGLIWVTLPSL</sequence>
<reference evidence="2" key="1">
    <citation type="journal article" date="2012" name="MBio">
        <title>Comparative genome analysis of Trichophyton rubrum and related dermatophytes reveals candidate genes involved in infection.</title>
        <authorList>
            <person name="Martinez D.A."/>
            <person name="Oliver B.G."/>
            <person name="Graeser Y."/>
            <person name="Goldberg J.M."/>
            <person name="Li W."/>
            <person name="Martinez-Rossi N.M."/>
            <person name="Monod M."/>
            <person name="Shelest E."/>
            <person name="Barton R.C."/>
            <person name="Birch E."/>
            <person name="Brakhage A.A."/>
            <person name="Chen Z."/>
            <person name="Gurr S.J."/>
            <person name="Heiman D."/>
            <person name="Heitman J."/>
            <person name="Kosti I."/>
            <person name="Rossi A."/>
            <person name="Saif S."/>
            <person name="Samalova M."/>
            <person name="Saunders C.W."/>
            <person name="Shea T."/>
            <person name="Summerbell R.C."/>
            <person name="Xu J."/>
            <person name="Young S."/>
            <person name="Zeng Q."/>
            <person name="Birren B.W."/>
            <person name="Cuomo C.A."/>
            <person name="White T.C."/>
        </authorList>
    </citation>
    <scope>NUCLEOTIDE SEQUENCE [LARGE SCALE GENOMIC DNA]</scope>
    <source>
        <strain evidence="2">ATCC MYA-4605 / CBS 113480</strain>
    </source>
</reference>
<keyword evidence="2" id="KW-1185">Reference proteome</keyword>
<dbReference type="Proteomes" id="UP000002035">
    <property type="component" value="Unassembled WGS sequence"/>
</dbReference>
<dbReference type="VEuPathDB" id="FungiDB:MCYG_03087"/>
<organism evidence="1 2">
    <name type="scientific">Arthroderma otae (strain ATCC MYA-4605 / CBS 113480)</name>
    <name type="common">Microsporum canis</name>
    <dbReference type="NCBI Taxonomy" id="554155"/>
    <lineage>
        <taxon>Eukaryota</taxon>
        <taxon>Fungi</taxon>
        <taxon>Dikarya</taxon>
        <taxon>Ascomycota</taxon>
        <taxon>Pezizomycotina</taxon>
        <taxon>Eurotiomycetes</taxon>
        <taxon>Eurotiomycetidae</taxon>
        <taxon>Onygenales</taxon>
        <taxon>Arthrodermataceae</taxon>
        <taxon>Microsporum</taxon>
    </lineage>
</organism>